<dbReference type="GO" id="GO:0016746">
    <property type="term" value="F:acyltransferase activity"/>
    <property type="evidence" value="ECO:0007669"/>
    <property type="project" value="UniProtKB-KW"/>
</dbReference>
<dbReference type="InterPro" id="IPR004960">
    <property type="entry name" value="LipA_acyltrans"/>
</dbReference>
<dbReference type="CDD" id="cd07984">
    <property type="entry name" value="LPLAT_LABLAT-like"/>
    <property type="match status" value="1"/>
</dbReference>
<dbReference type="PIRSF" id="PIRSF026649">
    <property type="entry name" value="MsbB"/>
    <property type="match status" value="1"/>
</dbReference>
<keyword evidence="3" id="KW-0997">Cell inner membrane</keyword>
<evidence type="ECO:0000256" key="6">
    <source>
        <dbReference type="ARBA" id="ARBA00023315"/>
    </source>
</evidence>
<gene>
    <name evidence="7" type="ORF">Q4490_05965</name>
</gene>
<dbReference type="GO" id="GO:0009247">
    <property type="term" value="P:glycolipid biosynthetic process"/>
    <property type="evidence" value="ECO:0007669"/>
    <property type="project" value="UniProtKB-ARBA"/>
</dbReference>
<keyword evidence="6 7" id="KW-0012">Acyltransferase</keyword>
<dbReference type="Pfam" id="PF03279">
    <property type="entry name" value="Lip_A_acyltrans"/>
    <property type="match status" value="1"/>
</dbReference>
<evidence type="ECO:0000313" key="7">
    <source>
        <dbReference type="EMBL" id="MDO6453104.1"/>
    </source>
</evidence>
<name>A0AAW7XFR4_9GAMM</name>
<comment type="subcellular location">
    <subcellularLocation>
        <location evidence="1">Cell inner membrane</location>
    </subcellularLocation>
</comment>
<evidence type="ECO:0000256" key="1">
    <source>
        <dbReference type="ARBA" id="ARBA00004533"/>
    </source>
</evidence>
<dbReference type="EMBL" id="JAUOPG010000003">
    <property type="protein sequence ID" value="MDO6453104.1"/>
    <property type="molecule type" value="Genomic_DNA"/>
</dbReference>
<evidence type="ECO:0000256" key="5">
    <source>
        <dbReference type="ARBA" id="ARBA00023136"/>
    </source>
</evidence>
<protein>
    <submittedName>
        <fullName evidence="7">Lysophospholipid acyltransferase family protein</fullName>
    </submittedName>
</protein>
<evidence type="ECO:0000313" key="8">
    <source>
        <dbReference type="Proteomes" id="UP001169862"/>
    </source>
</evidence>
<dbReference type="AlphaFoldDB" id="A0AAW7XFR4"/>
<evidence type="ECO:0000256" key="3">
    <source>
        <dbReference type="ARBA" id="ARBA00022519"/>
    </source>
</evidence>
<evidence type="ECO:0000256" key="2">
    <source>
        <dbReference type="ARBA" id="ARBA00022475"/>
    </source>
</evidence>
<evidence type="ECO:0000256" key="4">
    <source>
        <dbReference type="ARBA" id="ARBA00022679"/>
    </source>
</evidence>
<sequence>MQLLKSLFAVGALGIFALLPLSLAQRLGRMIGRRFIANSQGDMNRITRQNISLCYPQLSDAQQKALINESLLHTGMSITEAGMSWLWKPERTLKKVRNVHNESILTEAIAHGKGVIILAPHLGNWEVLNLYVSNKCPVTVMYRPPKLKMMDDLIKKMRARLGTNLAPADLSGVRKVIKALKKKEAVGILPDQEPAKGSGEFAPFFGVQAYTMKLFTQLVKQTKTTVVCGYALRLEGTDQFDIYFKAVHPDIYSDEPLTALSGLNASVEQCVAHAPAQYQWEYKRFNTRPAGESKIYAKQD</sequence>
<keyword evidence="4" id="KW-0808">Transferase</keyword>
<reference evidence="7" key="1">
    <citation type="submission" date="2023-07" db="EMBL/GenBank/DDBJ databases">
        <title>Genome content predicts the carbon catabolic preferences of heterotrophic bacteria.</title>
        <authorList>
            <person name="Gralka M."/>
        </authorList>
    </citation>
    <scope>NUCLEOTIDE SEQUENCE</scope>
    <source>
        <strain evidence="7">I2M16</strain>
    </source>
</reference>
<dbReference type="PANTHER" id="PTHR30606">
    <property type="entry name" value="LIPID A BIOSYNTHESIS LAUROYL ACYLTRANSFERASE"/>
    <property type="match status" value="1"/>
</dbReference>
<dbReference type="Proteomes" id="UP001169862">
    <property type="component" value="Unassembled WGS sequence"/>
</dbReference>
<organism evidence="7 8">
    <name type="scientific">Neptunomonas phycophila</name>
    <dbReference type="NCBI Taxonomy" id="1572645"/>
    <lineage>
        <taxon>Bacteria</taxon>
        <taxon>Pseudomonadati</taxon>
        <taxon>Pseudomonadota</taxon>
        <taxon>Gammaproteobacteria</taxon>
        <taxon>Oceanospirillales</taxon>
        <taxon>Oceanospirillaceae</taxon>
        <taxon>Neptunomonas</taxon>
    </lineage>
</organism>
<comment type="caution">
    <text evidence="7">The sequence shown here is derived from an EMBL/GenBank/DDBJ whole genome shotgun (WGS) entry which is preliminary data.</text>
</comment>
<proteinExistence type="predicted"/>
<dbReference type="PANTHER" id="PTHR30606:SF10">
    <property type="entry name" value="PHOSPHATIDYLINOSITOL MANNOSIDE ACYLTRANSFERASE"/>
    <property type="match status" value="1"/>
</dbReference>
<keyword evidence="2" id="KW-1003">Cell membrane</keyword>
<keyword evidence="5" id="KW-0472">Membrane</keyword>
<dbReference type="GO" id="GO:0005886">
    <property type="term" value="C:plasma membrane"/>
    <property type="evidence" value="ECO:0007669"/>
    <property type="project" value="UniProtKB-SubCell"/>
</dbReference>
<accession>A0AAW7XFR4</accession>
<dbReference type="RefSeq" id="WP_303549234.1">
    <property type="nucleotide sequence ID" value="NZ_JAUOPG010000003.1"/>
</dbReference>